<reference evidence="3" key="1">
    <citation type="submission" date="2016-11" db="UniProtKB">
        <authorList>
            <consortium name="WormBaseParasite"/>
        </authorList>
    </citation>
    <scope>IDENTIFICATION</scope>
</reference>
<dbReference type="Gene3D" id="3.90.79.10">
    <property type="entry name" value="Nucleoside Triphosphate Pyrophosphohydrolase"/>
    <property type="match status" value="1"/>
</dbReference>
<dbReference type="WBParaSite" id="MhA1_Contig681.frz3.gene3">
    <property type="protein sequence ID" value="MhA1_Contig681.frz3.gene3"/>
    <property type="gene ID" value="MhA1_Contig681.frz3.gene3"/>
</dbReference>
<name>A0A1I8BV06_MELHA</name>
<dbReference type="PANTHER" id="PTHR13030:SF8">
    <property type="entry name" value="ADP-RIBOSE PYROPHOSPHATASE, MITOCHONDRIAL"/>
    <property type="match status" value="1"/>
</dbReference>
<sequence length="560" mass="65599">MDKEKLEQIKNFEEMEKGELKELIQNKLKKIVDEMDKEVGKGKLIELIRNKFEEEIIKFIVEEMLEKIDEKSKKIIRNMGENFVKEKYEKYENLKDYSDKVETEKPYLPKMSIKREIFEKAMELGLIQADYLKASKDTVKRFCHAIKDGRCIIRDSDPKPYEPREVIGLHLARGYLIASDWIKPDFWNVRKYISLWFTNNKPDFLINHNQGNDEKRIIDRCSFAGQYALHDGYPINPYARTGLKYLGELYQWGPVRGVGAILWVKNKHGQFGFIGVLNGKYEREDDRRLTTPGGYIELGEEFEYAAKRELIEEAFGLEYNEKTKEVFEMKMESLGEGELVIYGYNDAKENNTDNAWNESVTYAFKLEHENLNKFEPIPGSDATRAMWFTLYTNKHAEKLEGKEEKSIDIEKMLKYKQLRKQIAIIESSIKEMQEKKSPLYKRIQFILNNFSVCWVEEVKKVKKHRCIQMNNSKKVLNMEGVARLFLVKNYGEKSFKEFLTILKDPKHNEYREELVMDIISNAGKIYHEESKNDQGSGDHGGGQKHQSGGGSQSHHRPKGH</sequence>
<dbReference type="PANTHER" id="PTHR13030">
    <property type="entry name" value="NUDIX HYDROLASE"/>
    <property type="match status" value="1"/>
</dbReference>
<evidence type="ECO:0000313" key="3">
    <source>
        <dbReference type="WBParaSite" id="MhA1_Contig681.frz3.gene3"/>
    </source>
</evidence>
<protein>
    <submittedName>
        <fullName evidence="3">Nudix hydrolase domain-containing protein</fullName>
    </submittedName>
</protein>
<dbReference type="GO" id="GO:0047631">
    <property type="term" value="F:ADP-ribose diphosphatase activity"/>
    <property type="evidence" value="ECO:0007669"/>
    <property type="project" value="InterPro"/>
</dbReference>
<dbReference type="AlphaFoldDB" id="A0A1I8BV06"/>
<feature type="region of interest" description="Disordered" evidence="1">
    <location>
        <begin position="528"/>
        <end position="560"/>
    </location>
</feature>
<dbReference type="InterPro" id="IPR015797">
    <property type="entry name" value="NUDIX_hydrolase-like_dom_sf"/>
</dbReference>
<accession>A0A1I8BV06</accession>
<dbReference type="Pfam" id="PF25969">
    <property type="entry name" value="NUDT9_N"/>
    <property type="match status" value="1"/>
</dbReference>
<dbReference type="Proteomes" id="UP000095281">
    <property type="component" value="Unplaced"/>
</dbReference>
<evidence type="ECO:0000313" key="2">
    <source>
        <dbReference type="Proteomes" id="UP000095281"/>
    </source>
</evidence>
<keyword evidence="2" id="KW-1185">Reference proteome</keyword>
<proteinExistence type="predicted"/>
<dbReference type="InterPro" id="IPR039989">
    <property type="entry name" value="NUDT9"/>
</dbReference>
<evidence type="ECO:0000256" key="1">
    <source>
        <dbReference type="SAM" id="MobiDB-lite"/>
    </source>
</evidence>
<dbReference type="SUPFAM" id="SSF55811">
    <property type="entry name" value="Nudix"/>
    <property type="match status" value="1"/>
</dbReference>
<organism evidence="2 3">
    <name type="scientific">Meloidogyne hapla</name>
    <name type="common">Root-knot nematode worm</name>
    <dbReference type="NCBI Taxonomy" id="6305"/>
    <lineage>
        <taxon>Eukaryota</taxon>
        <taxon>Metazoa</taxon>
        <taxon>Ecdysozoa</taxon>
        <taxon>Nematoda</taxon>
        <taxon>Chromadorea</taxon>
        <taxon>Rhabditida</taxon>
        <taxon>Tylenchina</taxon>
        <taxon>Tylenchomorpha</taxon>
        <taxon>Tylenchoidea</taxon>
        <taxon>Meloidogynidae</taxon>
        <taxon>Meloidogyninae</taxon>
        <taxon>Meloidogyne</taxon>
    </lineage>
</organism>